<dbReference type="Gene3D" id="1.25.40.10">
    <property type="entry name" value="Tetratricopeptide repeat domain"/>
    <property type="match status" value="1"/>
</dbReference>
<feature type="transmembrane region" description="Helical" evidence="2">
    <location>
        <begin position="141"/>
        <end position="163"/>
    </location>
</feature>
<reference evidence="3 4" key="1">
    <citation type="submission" date="2017-09" db="EMBL/GenBank/DDBJ databases">
        <title>Depth-based differentiation of microbial function through sediment-hosted aquifers and enrichment of novel symbionts in the deep terrestrial subsurface.</title>
        <authorList>
            <person name="Probst A.J."/>
            <person name="Ladd B."/>
            <person name="Jarett J.K."/>
            <person name="Geller-Mcgrath D.E."/>
            <person name="Sieber C.M."/>
            <person name="Emerson J.B."/>
            <person name="Anantharaman K."/>
            <person name="Thomas B.C."/>
            <person name="Malmstrom R."/>
            <person name="Stieglmeier M."/>
            <person name="Klingl A."/>
            <person name="Woyke T."/>
            <person name="Ryan C.M."/>
            <person name="Banfield J.F."/>
        </authorList>
    </citation>
    <scope>NUCLEOTIDE SEQUENCE [LARGE SCALE GENOMIC DNA]</scope>
    <source>
        <strain evidence="3">CG23_combo_of_CG06-09_8_20_14_all_40_23</strain>
    </source>
</reference>
<dbReference type="PANTHER" id="PTHR16214">
    <property type="entry name" value="TRANSMEMBRANE PROTEIN 260"/>
    <property type="match status" value="1"/>
</dbReference>
<keyword evidence="2" id="KW-1133">Transmembrane helix</keyword>
<dbReference type="Proteomes" id="UP000231067">
    <property type="component" value="Unassembled WGS sequence"/>
</dbReference>
<gene>
    <name evidence="3" type="ORF">COX18_10685</name>
</gene>
<keyword evidence="1" id="KW-0802">TPR repeat</keyword>
<dbReference type="InterPro" id="IPR011990">
    <property type="entry name" value="TPR-like_helical_dom_sf"/>
</dbReference>
<evidence type="ECO:0000313" key="4">
    <source>
        <dbReference type="Proteomes" id="UP000231067"/>
    </source>
</evidence>
<dbReference type="SMART" id="SM00028">
    <property type="entry name" value="TPR"/>
    <property type="match status" value="1"/>
</dbReference>
<dbReference type="PROSITE" id="PS50005">
    <property type="entry name" value="TPR"/>
    <property type="match status" value="1"/>
</dbReference>
<evidence type="ECO:0000313" key="3">
    <source>
        <dbReference type="EMBL" id="PIP39271.1"/>
    </source>
</evidence>
<proteinExistence type="predicted"/>
<organism evidence="3 4">
    <name type="scientific">Candidatus Desantisbacteria bacterium CG23_combo_of_CG06-09_8_20_14_all_40_23</name>
    <dbReference type="NCBI Taxonomy" id="1974550"/>
    <lineage>
        <taxon>Bacteria</taxon>
        <taxon>Candidatus Desantisiibacteriota</taxon>
    </lineage>
</organism>
<dbReference type="EMBL" id="PCSH01000184">
    <property type="protein sequence ID" value="PIP39271.1"/>
    <property type="molecule type" value="Genomic_DNA"/>
</dbReference>
<dbReference type="SUPFAM" id="SSF48452">
    <property type="entry name" value="TPR-like"/>
    <property type="match status" value="1"/>
</dbReference>
<feature type="transmembrane region" description="Helical" evidence="2">
    <location>
        <begin position="258"/>
        <end position="278"/>
    </location>
</feature>
<feature type="transmembrane region" description="Helical" evidence="2">
    <location>
        <begin position="206"/>
        <end position="228"/>
    </location>
</feature>
<dbReference type="InterPro" id="IPR021280">
    <property type="entry name" value="TMEM260-like"/>
</dbReference>
<dbReference type="AlphaFoldDB" id="A0A2H0A1N9"/>
<feature type="transmembrane region" description="Helical" evidence="2">
    <location>
        <begin position="415"/>
        <end position="433"/>
    </location>
</feature>
<evidence type="ECO:0000256" key="2">
    <source>
        <dbReference type="SAM" id="Phobius"/>
    </source>
</evidence>
<dbReference type="InterPro" id="IPR052724">
    <property type="entry name" value="GT117_domain-containing"/>
</dbReference>
<feature type="transmembrane region" description="Helical" evidence="2">
    <location>
        <begin position="37"/>
        <end position="57"/>
    </location>
</feature>
<feature type="transmembrane region" description="Helical" evidence="2">
    <location>
        <begin position="106"/>
        <end position="129"/>
    </location>
</feature>
<comment type="caution">
    <text evidence="3">The sequence shown here is derived from an EMBL/GenBank/DDBJ whole genome shotgun (WGS) entry which is preliminary data.</text>
</comment>
<evidence type="ECO:0000256" key="1">
    <source>
        <dbReference type="PROSITE-ProRule" id="PRU00339"/>
    </source>
</evidence>
<keyword evidence="2" id="KW-0812">Transmembrane</keyword>
<protein>
    <submittedName>
        <fullName evidence="3">Uncharacterized protein</fullName>
    </submittedName>
</protein>
<dbReference type="InterPro" id="IPR019734">
    <property type="entry name" value="TPR_rpt"/>
</dbReference>
<dbReference type="PANTHER" id="PTHR16214:SF3">
    <property type="entry name" value="TRANSMEMBRANE PROTEIN 260"/>
    <property type="match status" value="1"/>
</dbReference>
<sequence length="670" mass="76406">MKKARQIKQVRSQPVTVKGVPLLDMFFPDEHITPVHLSIYQLICGLAVFLAVFFVYLKTLYPTIGLLDSGDMVSSAYTLGIPHPPGYPLYCLLGKLWISILPLGNIAFRMNIFSSMAASIACMMVYFIVLKITPLSRKGIIVCFPAIVAALMLAFASTFWKQAVIAEKYTLNAAFATILIFILLKWQEVASRKQKGLSPSSRVSTLPLGTQTGMSVLLLFALCLGLSFTHHLQSIFLVPAGIYLVLAVNMRMTPRINYLTYLKMALLFGLPLLLYLYLPIRASVNPLTNWGDPDTIEKLINHITAKQYGYYFTSSPIKLAQHLWTHLTGFFPPQFTWWLLWLGIAGFFSLLKTSRRTTIFLGLIVATDIVHSIRYDILNIDDYYIPSFAIFAIWMGVAVGYICNWTGKFHRHLPLILTCISLSLPVIPFYSHYHQQDKSKHYFAYDSAVNTLNVFKDKAIMFCASDDIGFPMWYLLFVEKMKPETIIIDKAFLQYAWYTELLKQRYPEEFAFSVSQAGYATTLDEYTLNFIRANIERHAIYLEYQQPLETEFSLVPAGVFCQIIPKITPEEMKKILSEMDINFNLRRVRDTSIYKDWRTAVIFKNYGAAYSQLGSFCGNTGLYAQAEKWFQKAIEMNPDSADNYMGLGMVLEHMGRGEEAKRMYQKGKGN</sequence>
<feature type="repeat" description="TPR" evidence="1">
    <location>
        <begin position="607"/>
        <end position="640"/>
    </location>
</feature>
<keyword evidence="2" id="KW-0472">Membrane</keyword>
<feature type="transmembrane region" description="Helical" evidence="2">
    <location>
        <begin position="383"/>
        <end position="403"/>
    </location>
</feature>
<dbReference type="Pfam" id="PF13181">
    <property type="entry name" value="TPR_8"/>
    <property type="match status" value="1"/>
</dbReference>
<feature type="transmembrane region" description="Helical" evidence="2">
    <location>
        <begin position="169"/>
        <end position="186"/>
    </location>
</feature>
<dbReference type="Pfam" id="PF11028">
    <property type="entry name" value="TMEM260-like"/>
    <property type="match status" value="1"/>
</dbReference>
<accession>A0A2H0A1N9</accession>
<feature type="transmembrane region" description="Helical" evidence="2">
    <location>
        <begin position="234"/>
        <end position="251"/>
    </location>
</feature>
<feature type="transmembrane region" description="Helical" evidence="2">
    <location>
        <begin position="358"/>
        <end position="377"/>
    </location>
</feature>
<feature type="transmembrane region" description="Helical" evidence="2">
    <location>
        <begin position="335"/>
        <end position="351"/>
    </location>
</feature>
<name>A0A2H0A1N9_9BACT</name>